<protein>
    <submittedName>
        <fullName evidence="1">Uncharacterized protein</fullName>
    </submittedName>
</protein>
<proteinExistence type="predicted"/>
<organism evidence="1 2">
    <name type="scientific">Ixodes persulcatus</name>
    <name type="common">Taiga tick</name>
    <dbReference type="NCBI Taxonomy" id="34615"/>
    <lineage>
        <taxon>Eukaryota</taxon>
        <taxon>Metazoa</taxon>
        <taxon>Ecdysozoa</taxon>
        <taxon>Arthropoda</taxon>
        <taxon>Chelicerata</taxon>
        <taxon>Arachnida</taxon>
        <taxon>Acari</taxon>
        <taxon>Parasitiformes</taxon>
        <taxon>Ixodida</taxon>
        <taxon>Ixodoidea</taxon>
        <taxon>Ixodidae</taxon>
        <taxon>Ixodinae</taxon>
        <taxon>Ixodes</taxon>
    </lineage>
</organism>
<dbReference type="EMBL" id="JABSTQ010010062">
    <property type="protein sequence ID" value="KAG0423742.1"/>
    <property type="molecule type" value="Genomic_DNA"/>
</dbReference>
<name>A0AC60PSC2_IXOPE</name>
<accession>A0AC60PSC2</accession>
<gene>
    <name evidence="1" type="ORF">HPB47_000528</name>
</gene>
<evidence type="ECO:0000313" key="1">
    <source>
        <dbReference type="EMBL" id="KAG0423742.1"/>
    </source>
</evidence>
<reference evidence="1 2" key="1">
    <citation type="journal article" date="2020" name="Cell">
        <title>Large-Scale Comparative Analyses of Tick Genomes Elucidate Their Genetic Diversity and Vector Capacities.</title>
        <authorList>
            <consortium name="Tick Genome and Microbiome Consortium (TIGMIC)"/>
            <person name="Jia N."/>
            <person name="Wang J."/>
            <person name="Shi W."/>
            <person name="Du L."/>
            <person name="Sun Y."/>
            <person name="Zhan W."/>
            <person name="Jiang J.F."/>
            <person name="Wang Q."/>
            <person name="Zhang B."/>
            <person name="Ji P."/>
            <person name="Bell-Sakyi L."/>
            <person name="Cui X.M."/>
            <person name="Yuan T.T."/>
            <person name="Jiang B.G."/>
            <person name="Yang W.F."/>
            <person name="Lam T.T."/>
            <person name="Chang Q.C."/>
            <person name="Ding S.J."/>
            <person name="Wang X.J."/>
            <person name="Zhu J.G."/>
            <person name="Ruan X.D."/>
            <person name="Zhao L."/>
            <person name="Wei J.T."/>
            <person name="Ye R.Z."/>
            <person name="Que T.C."/>
            <person name="Du C.H."/>
            <person name="Zhou Y.H."/>
            <person name="Cheng J.X."/>
            <person name="Dai P.F."/>
            <person name="Guo W.B."/>
            <person name="Han X.H."/>
            <person name="Huang E.J."/>
            <person name="Li L.F."/>
            <person name="Wei W."/>
            <person name="Gao Y.C."/>
            <person name="Liu J.Z."/>
            <person name="Shao H.Z."/>
            <person name="Wang X."/>
            <person name="Wang C.C."/>
            <person name="Yang T.C."/>
            <person name="Huo Q.B."/>
            <person name="Li W."/>
            <person name="Chen H.Y."/>
            <person name="Chen S.E."/>
            <person name="Zhou L.G."/>
            <person name="Ni X.B."/>
            <person name="Tian J.H."/>
            <person name="Sheng Y."/>
            <person name="Liu T."/>
            <person name="Pan Y.S."/>
            <person name="Xia L.Y."/>
            <person name="Li J."/>
            <person name="Zhao F."/>
            <person name="Cao W.C."/>
        </authorList>
    </citation>
    <scope>NUCLEOTIDE SEQUENCE [LARGE SCALE GENOMIC DNA]</scope>
    <source>
        <strain evidence="1">Iper-2018</strain>
    </source>
</reference>
<keyword evidence="2" id="KW-1185">Reference proteome</keyword>
<dbReference type="Proteomes" id="UP000805193">
    <property type="component" value="Unassembled WGS sequence"/>
</dbReference>
<evidence type="ECO:0000313" key="2">
    <source>
        <dbReference type="Proteomes" id="UP000805193"/>
    </source>
</evidence>
<sequence>MLRLDSGAELAVLQERTAGAARAKHQPCSALEGRALPPVQDNFSVERRRPGCPDSGHVAAHIRTKSRANLLGPSTVPLPAPISSGDGCVSAGGADSATLR</sequence>
<comment type="caution">
    <text evidence="1">The sequence shown here is derived from an EMBL/GenBank/DDBJ whole genome shotgun (WGS) entry which is preliminary data.</text>
</comment>